<sequence length="229" mass="25279">MAFTMQMIETAARSLLQTLANSDLSTIRVALVGEPAVAHYTAGRGEIALHSLQILVEYGPTGLPDNVSGSIALNCKASLLRTAPNTFGQGDTWGDNMVVTALGLPVKFIEAGMDRFTTGMTLTPLSQMDVRPMGRLPYARPDEILFEKVWQCSFIPSELLRQTTEAAEDLIESARSVQSRLDHHHPLILSPVQRDAIDAGFLRLLVRTEVPENTWRALFGLFVVIRELY</sequence>
<name>A0ABR4IF15_9EURO</name>
<protein>
    <submittedName>
        <fullName evidence="1">Uncharacterized protein</fullName>
    </submittedName>
</protein>
<proteinExistence type="predicted"/>
<gene>
    <name evidence="1" type="ORF">BDW59DRAFT_161155</name>
</gene>
<organism evidence="1 2">
    <name type="scientific">Aspergillus cavernicola</name>
    <dbReference type="NCBI Taxonomy" id="176166"/>
    <lineage>
        <taxon>Eukaryota</taxon>
        <taxon>Fungi</taxon>
        <taxon>Dikarya</taxon>
        <taxon>Ascomycota</taxon>
        <taxon>Pezizomycotina</taxon>
        <taxon>Eurotiomycetes</taxon>
        <taxon>Eurotiomycetidae</taxon>
        <taxon>Eurotiales</taxon>
        <taxon>Aspergillaceae</taxon>
        <taxon>Aspergillus</taxon>
        <taxon>Aspergillus subgen. Nidulantes</taxon>
    </lineage>
</organism>
<evidence type="ECO:0000313" key="1">
    <source>
        <dbReference type="EMBL" id="KAL2826316.1"/>
    </source>
</evidence>
<keyword evidence="2" id="KW-1185">Reference proteome</keyword>
<accession>A0ABR4IF15</accession>
<reference evidence="1 2" key="1">
    <citation type="submission" date="2024-07" db="EMBL/GenBank/DDBJ databases">
        <title>Section-level genome sequencing and comparative genomics of Aspergillus sections Usti and Cavernicolus.</title>
        <authorList>
            <consortium name="Lawrence Berkeley National Laboratory"/>
            <person name="Nybo J.L."/>
            <person name="Vesth T.C."/>
            <person name="Theobald S."/>
            <person name="Frisvad J.C."/>
            <person name="Larsen T.O."/>
            <person name="Kjaerboelling I."/>
            <person name="Rothschild-Mancinelli K."/>
            <person name="Lyhne E.K."/>
            <person name="Kogle M.E."/>
            <person name="Barry K."/>
            <person name="Clum A."/>
            <person name="Na H."/>
            <person name="Ledsgaard L."/>
            <person name="Lin J."/>
            <person name="Lipzen A."/>
            <person name="Kuo A."/>
            <person name="Riley R."/>
            <person name="Mondo S."/>
            <person name="LaButti K."/>
            <person name="Haridas S."/>
            <person name="Pangalinan J."/>
            <person name="Salamov A.A."/>
            <person name="Simmons B.A."/>
            <person name="Magnuson J.K."/>
            <person name="Chen J."/>
            <person name="Drula E."/>
            <person name="Henrissat B."/>
            <person name="Wiebenga A."/>
            <person name="Lubbers R.J."/>
            <person name="Gomes A.C."/>
            <person name="Makela M.R."/>
            <person name="Stajich J."/>
            <person name="Grigoriev I.V."/>
            <person name="Mortensen U.H."/>
            <person name="De vries R.P."/>
            <person name="Baker S.E."/>
            <person name="Andersen M.R."/>
        </authorList>
    </citation>
    <scope>NUCLEOTIDE SEQUENCE [LARGE SCALE GENOMIC DNA]</scope>
    <source>
        <strain evidence="1 2">CBS 600.67</strain>
    </source>
</reference>
<comment type="caution">
    <text evidence="1">The sequence shown here is derived from an EMBL/GenBank/DDBJ whole genome shotgun (WGS) entry which is preliminary data.</text>
</comment>
<evidence type="ECO:0000313" key="2">
    <source>
        <dbReference type="Proteomes" id="UP001610335"/>
    </source>
</evidence>
<dbReference type="Proteomes" id="UP001610335">
    <property type="component" value="Unassembled WGS sequence"/>
</dbReference>
<dbReference type="EMBL" id="JBFXLS010000031">
    <property type="protein sequence ID" value="KAL2826316.1"/>
    <property type="molecule type" value="Genomic_DNA"/>
</dbReference>